<keyword evidence="2" id="KW-1185">Reference proteome</keyword>
<name>E0YIS9_9CAUD</name>
<reference evidence="1 2" key="1">
    <citation type="journal article" date="2010" name="Appl. Environ. Microbiol.">
        <title>Characterization of Lactococcus lactis phage 949 and comparison with other lactococcal phages.</title>
        <authorList>
            <person name="Samson J.E."/>
            <person name="Moineau S."/>
        </authorList>
    </citation>
    <scope>NUCLEOTIDE SEQUENCE [LARGE SCALE GENOMIC DNA]</scope>
</reference>
<sequence>MSDKWYVIKVSEENKFNKKRNYIISPYYDNLEKDIKRNKDTIISIIPSKEAAENTKRVLDEQTTRAK</sequence>
<dbReference type="EMBL" id="HM029250">
    <property type="protein sequence ID" value="ADM73600.1"/>
    <property type="molecule type" value="Genomic_DNA"/>
</dbReference>
<protein>
    <submittedName>
        <fullName evidence="1">Uncharacterized protein</fullName>
    </submittedName>
</protein>
<organism evidence="1 2">
    <name type="scientific">Lactococcus phage 949</name>
    <dbReference type="NCBI Taxonomy" id="881953"/>
    <lineage>
        <taxon>Viruses</taxon>
        <taxon>Duplodnaviria</taxon>
        <taxon>Heunggongvirae</taxon>
        <taxon>Uroviricota</taxon>
        <taxon>Caudoviricetes</taxon>
        <taxon>Audreyjarvisvirus</taxon>
        <taxon>Audreyjarvisvirus av949</taxon>
    </lineage>
</organism>
<dbReference type="GeneID" id="10358867"/>
<accession>E0YIS9</accession>
<proteinExistence type="predicted"/>
<evidence type="ECO:0000313" key="2">
    <source>
        <dbReference type="Proteomes" id="UP000002234"/>
    </source>
</evidence>
<dbReference type="RefSeq" id="YP_004306202.1">
    <property type="nucleotide sequence ID" value="NC_015263.1"/>
</dbReference>
<dbReference type="OrthoDB" id="28633at10239"/>
<dbReference type="Proteomes" id="UP000002234">
    <property type="component" value="Segment"/>
</dbReference>
<dbReference type="KEGG" id="vg:10358867"/>
<evidence type="ECO:0000313" key="1">
    <source>
        <dbReference type="EMBL" id="ADM73600.1"/>
    </source>
</evidence>